<reference evidence="1" key="1">
    <citation type="journal article" date="2015" name="Nature">
        <title>Complex archaea that bridge the gap between prokaryotes and eukaryotes.</title>
        <authorList>
            <person name="Spang A."/>
            <person name="Saw J.H."/>
            <person name="Jorgensen S.L."/>
            <person name="Zaremba-Niedzwiedzka K."/>
            <person name="Martijn J."/>
            <person name="Lind A.E."/>
            <person name="van Eijk R."/>
            <person name="Schleper C."/>
            <person name="Guy L."/>
            <person name="Ettema T.J."/>
        </authorList>
    </citation>
    <scope>NUCLEOTIDE SEQUENCE</scope>
</reference>
<sequence length="118" mass="12865">MSTETREGQDCPGCGTTFMPDKGAFRGHKDAMFCPLHRAAPDLLAALKGLVGVADTRGVETLQYFFERVIAEVPKARDAIALAEGGRMSKTCKCVRRVDIHCCRCCGCDKPEPAEEDK</sequence>
<gene>
    <name evidence="1" type="ORF">LCGC14_2719210</name>
</gene>
<protein>
    <submittedName>
        <fullName evidence="1">Uncharacterized protein</fullName>
    </submittedName>
</protein>
<organism evidence="1">
    <name type="scientific">marine sediment metagenome</name>
    <dbReference type="NCBI Taxonomy" id="412755"/>
    <lineage>
        <taxon>unclassified sequences</taxon>
        <taxon>metagenomes</taxon>
        <taxon>ecological metagenomes</taxon>
    </lineage>
</organism>
<accession>A0A0F8ZY45</accession>
<evidence type="ECO:0000313" key="1">
    <source>
        <dbReference type="EMBL" id="KKK90815.1"/>
    </source>
</evidence>
<comment type="caution">
    <text evidence="1">The sequence shown here is derived from an EMBL/GenBank/DDBJ whole genome shotgun (WGS) entry which is preliminary data.</text>
</comment>
<dbReference type="EMBL" id="LAZR01048928">
    <property type="protein sequence ID" value="KKK90815.1"/>
    <property type="molecule type" value="Genomic_DNA"/>
</dbReference>
<dbReference type="AlphaFoldDB" id="A0A0F8ZY45"/>
<name>A0A0F8ZY45_9ZZZZ</name>
<proteinExistence type="predicted"/>